<gene>
    <name evidence="2" type="ORF">EV650_3147</name>
</gene>
<organism evidence="2 3">
    <name type="scientific">Kribbella kalugense</name>
    <dbReference type="NCBI Taxonomy" id="2512221"/>
    <lineage>
        <taxon>Bacteria</taxon>
        <taxon>Bacillati</taxon>
        <taxon>Actinomycetota</taxon>
        <taxon>Actinomycetes</taxon>
        <taxon>Propionibacteriales</taxon>
        <taxon>Kribbellaceae</taxon>
        <taxon>Kribbella</taxon>
    </lineage>
</organism>
<evidence type="ECO:0000313" key="2">
    <source>
        <dbReference type="EMBL" id="TDW24274.1"/>
    </source>
</evidence>
<accession>A0A4V3G8U0</accession>
<protein>
    <recommendedName>
        <fullName evidence="1">Luciferase domain-containing protein</fullName>
    </recommendedName>
</protein>
<dbReference type="PANTHER" id="PTHR38695">
    <property type="entry name" value="AMINO ACID PERMEASE_ SLC12A DOMAIN-CONTAINING PROTEIN"/>
    <property type="match status" value="1"/>
</dbReference>
<comment type="caution">
    <text evidence="2">The sequence shown here is derived from an EMBL/GenBank/DDBJ whole genome shotgun (WGS) entry which is preliminary data.</text>
</comment>
<dbReference type="EMBL" id="SODF01000001">
    <property type="protein sequence ID" value="TDW24274.1"/>
    <property type="molecule type" value="Genomic_DNA"/>
</dbReference>
<sequence length="96" mass="10360">MSVPGAVAFILDELSAAGPPEAFQAEREFAHLHPVADGSLHMTLPTDLARAAFDAGWGEPHPRSGTPLIFGPRDEDELNVVWLLLQASYAFAKGEY</sequence>
<evidence type="ECO:0000259" key="1">
    <source>
        <dbReference type="Pfam" id="PF17648"/>
    </source>
</evidence>
<dbReference type="Pfam" id="PF17648">
    <property type="entry name" value="Luciferase"/>
    <property type="match status" value="1"/>
</dbReference>
<dbReference type="Proteomes" id="UP000295447">
    <property type="component" value="Unassembled WGS sequence"/>
</dbReference>
<dbReference type="PANTHER" id="PTHR38695:SF1">
    <property type="entry name" value="AMINO ACID PERMEASE_ SLC12A DOMAIN-CONTAINING PROTEIN"/>
    <property type="match status" value="1"/>
</dbReference>
<dbReference type="AlphaFoldDB" id="A0A4V3G8U0"/>
<name>A0A4V3G8U0_9ACTN</name>
<evidence type="ECO:0000313" key="3">
    <source>
        <dbReference type="Proteomes" id="UP000295447"/>
    </source>
</evidence>
<keyword evidence="3" id="KW-1185">Reference proteome</keyword>
<proteinExistence type="predicted"/>
<reference evidence="2 3" key="1">
    <citation type="submission" date="2019-03" db="EMBL/GenBank/DDBJ databases">
        <title>Genomic Encyclopedia of Type Strains, Phase III (KMG-III): the genomes of soil and plant-associated and newly described type strains.</title>
        <authorList>
            <person name="Whitman W."/>
        </authorList>
    </citation>
    <scope>NUCLEOTIDE SEQUENCE [LARGE SCALE GENOMIC DNA]</scope>
    <source>
        <strain evidence="2 3">VKM Ac-2570</strain>
    </source>
</reference>
<dbReference type="InterPro" id="IPR040841">
    <property type="entry name" value="Luciferase_dom"/>
</dbReference>
<dbReference type="InterPro" id="IPR048273">
    <property type="entry name" value="Luciferase"/>
</dbReference>
<feature type="domain" description="Luciferase" evidence="1">
    <location>
        <begin position="27"/>
        <end position="88"/>
    </location>
</feature>